<dbReference type="OrthoDB" id="4564at2759"/>
<feature type="region of interest" description="Disordered" evidence="11">
    <location>
        <begin position="96"/>
        <end position="116"/>
    </location>
</feature>
<evidence type="ECO:0000256" key="11">
    <source>
        <dbReference type="SAM" id="MobiDB-lite"/>
    </source>
</evidence>
<dbReference type="Gene3D" id="1.10.3080.10">
    <property type="entry name" value="Clc chloride channel"/>
    <property type="match status" value="2"/>
</dbReference>
<dbReference type="AlphaFoldDB" id="T0QQI9"/>
<keyword evidence="9" id="KW-0129">CBS domain</keyword>
<dbReference type="PANTHER" id="PTHR45720">
    <property type="entry name" value="CHLORIDE CHANNEL PROTEIN 2"/>
    <property type="match status" value="1"/>
</dbReference>
<comment type="caution">
    <text evidence="10">Lacks conserved residue(s) required for the propagation of feature annotation.</text>
</comment>
<dbReference type="EMBL" id="JH767146">
    <property type="protein sequence ID" value="EQC36986.1"/>
    <property type="molecule type" value="Genomic_DNA"/>
</dbReference>
<dbReference type="InterPro" id="IPR046342">
    <property type="entry name" value="CBS_dom_sf"/>
</dbReference>
<dbReference type="Pfam" id="PF00654">
    <property type="entry name" value="Voltage_CLC"/>
    <property type="match status" value="2"/>
</dbReference>
<dbReference type="SMART" id="SM00116">
    <property type="entry name" value="CBS"/>
    <property type="match status" value="2"/>
</dbReference>
<feature type="transmembrane region" description="Helical" evidence="10">
    <location>
        <begin position="582"/>
        <end position="599"/>
    </location>
</feature>
<dbReference type="Proteomes" id="UP000030762">
    <property type="component" value="Unassembled WGS sequence"/>
</dbReference>
<evidence type="ECO:0000256" key="4">
    <source>
        <dbReference type="ARBA" id="ARBA00022737"/>
    </source>
</evidence>
<feature type="compositionally biased region" description="Polar residues" evidence="11">
    <location>
        <begin position="104"/>
        <end position="114"/>
    </location>
</feature>
<feature type="transmembrane region" description="Helical" evidence="10">
    <location>
        <begin position="183"/>
        <end position="204"/>
    </location>
</feature>
<feature type="region of interest" description="Disordered" evidence="11">
    <location>
        <begin position="1"/>
        <end position="45"/>
    </location>
</feature>
<feature type="compositionally biased region" description="Basic and acidic residues" evidence="11">
    <location>
        <begin position="818"/>
        <end position="828"/>
    </location>
</feature>
<dbReference type="PANTHER" id="PTHR45720:SF10">
    <property type="entry name" value="CHLORIDE CHANNEL PROTEIN 2"/>
    <property type="match status" value="1"/>
</dbReference>
<feature type="region of interest" description="Disordered" evidence="11">
    <location>
        <begin position="71"/>
        <end position="90"/>
    </location>
</feature>
<dbReference type="InterPro" id="IPR000644">
    <property type="entry name" value="CBS_dom"/>
</dbReference>
<dbReference type="GO" id="GO:0016020">
    <property type="term" value="C:membrane"/>
    <property type="evidence" value="ECO:0007669"/>
    <property type="project" value="UniProtKB-SubCell"/>
</dbReference>
<feature type="transmembrane region" description="Helical" evidence="10">
    <location>
        <begin position="440"/>
        <end position="460"/>
    </location>
</feature>
<keyword evidence="5 10" id="KW-1133">Transmembrane helix</keyword>
<keyword evidence="6 10" id="KW-0406">Ion transport</keyword>
<evidence type="ECO:0000256" key="1">
    <source>
        <dbReference type="ARBA" id="ARBA00004141"/>
    </source>
</evidence>
<name>T0QQI9_SAPDV</name>
<dbReference type="eggNOG" id="KOG0476">
    <property type="taxonomic scope" value="Eukaryota"/>
</dbReference>
<feature type="domain" description="CBS" evidence="12">
    <location>
        <begin position="635"/>
        <end position="696"/>
    </location>
</feature>
<dbReference type="InterPro" id="IPR001807">
    <property type="entry name" value="ClC"/>
</dbReference>
<keyword evidence="14" id="KW-1185">Reference proteome</keyword>
<evidence type="ECO:0000313" key="13">
    <source>
        <dbReference type="EMBL" id="EQC36986.1"/>
    </source>
</evidence>
<organism evidence="13 14">
    <name type="scientific">Saprolegnia diclina (strain VS20)</name>
    <dbReference type="NCBI Taxonomy" id="1156394"/>
    <lineage>
        <taxon>Eukaryota</taxon>
        <taxon>Sar</taxon>
        <taxon>Stramenopiles</taxon>
        <taxon>Oomycota</taxon>
        <taxon>Saprolegniomycetes</taxon>
        <taxon>Saprolegniales</taxon>
        <taxon>Saprolegniaceae</taxon>
        <taxon>Saprolegnia</taxon>
    </lineage>
</organism>
<dbReference type="InterPro" id="IPR014743">
    <property type="entry name" value="Cl-channel_core"/>
</dbReference>
<evidence type="ECO:0000259" key="12">
    <source>
        <dbReference type="PROSITE" id="PS51371"/>
    </source>
</evidence>
<dbReference type="PRINTS" id="PR00762">
    <property type="entry name" value="CLCHANNEL"/>
</dbReference>
<comment type="subcellular location">
    <subcellularLocation>
        <location evidence="1 10">Membrane</location>
        <topology evidence="1 10">Multi-pass membrane protein</topology>
    </subcellularLocation>
</comment>
<dbReference type="PROSITE" id="PS51371">
    <property type="entry name" value="CBS"/>
    <property type="match status" value="1"/>
</dbReference>
<keyword evidence="2 10" id="KW-0813">Transport</keyword>
<dbReference type="SUPFAM" id="SSF81340">
    <property type="entry name" value="Clc chloride channel"/>
    <property type="match status" value="1"/>
</dbReference>
<feature type="compositionally biased region" description="Polar residues" evidence="11">
    <location>
        <begin position="32"/>
        <end position="45"/>
    </location>
</feature>
<keyword evidence="7 10" id="KW-0472">Membrane</keyword>
<evidence type="ECO:0000256" key="3">
    <source>
        <dbReference type="ARBA" id="ARBA00022692"/>
    </source>
</evidence>
<evidence type="ECO:0000256" key="6">
    <source>
        <dbReference type="ARBA" id="ARBA00023065"/>
    </source>
</evidence>
<keyword evidence="8 10" id="KW-0868">Chloride</keyword>
<dbReference type="Gene3D" id="3.10.580.10">
    <property type="entry name" value="CBS-domain"/>
    <property type="match status" value="1"/>
</dbReference>
<dbReference type="InParanoid" id="T0QQI9"/>
<evidence type="ECO:0000256" key="8">
    <source>
        <dbReference type="ARBA" id="ARBA00023214"/>
    </source>
</evidence>
<dbReference type="OMA" id="HIVECMR"/>
<evidence type="ECO:0000256" key="2">
    <source>
        <dbReference type="ARBA" id="ARBA00022448"/>
    </source>
</evidence>
<protein>
    <recommendedName>
        <fullName evidence="10">Chloride channel protein</fullName>
    </recommendedName>
</protein>
<evidence type="ECO:0000256" key="9">
    <source>
        <dbReference type="PROSITE-ProRule" id="PRU00703"/>
    </source>
</evidence>
<sequence length="837" mass="91300">MAEKQPLLPGLNLRVNTAAEPRRVGSGRETPTPVSSTQNRQSRQWRFSVVEELASPVFRDDFDEMPWDAKQASTTPHPFEYNPQSSAPRLRTRTNSLGALRDGGSQTPSTSTIPENDATVFDGAYHSMYISPHPKGWRGIVVLLQSPVLLVLIGLFSAFLGLWLDAIILRVTAYHQALASNGFGVFFLFSLAAGILGTLLVHFVSPEAAGSGLPQMKVALSGVDMHEFLSARCLVVKMAGLVMAYAAALSIGKEGPFIMISCCFAECLMQMDIFRRIHDDSAKRLEMLACACASGVAATFGTPFGGVLFAVEVTSSFYMVRTLPRSFFAALAGSITISFLVTNGKYGLFDRSAGLGLIDTDFTRCVEVWTTCMQQGAVANSHPWTCASSSLSVSSAASSARSSSLSSRCSCECAIGGFSALGTPRFPPGLETRGSGPRLLYKRLGIVILVTLIANIFDFFGDPAWFLDHGSPQTIINTLFTKADSKEEGAELARSLITFFPLKYILTMICVVVPLPAGVFTPTFVIGGIFGRMIGEAIQVTGVVSTEFEPFEFAILGAAAFSTGVTRAISTAVIIMEVSHNGYLTIPVSISILAAYFTGGRFIENVYDVLITTSRLPRLQKLPKAAYDIPSWEVMKTVDAMVVLSADATYRRAEELLALSGDPVFPIVDSSRSMHLIGAVTRTRLQQAIEYCYLKTRLMPPQAKDDRTKQLLDWRIQFAFRRGGHVLGLGTNTILERTKLTVLVNPSPFTVVGMTNMQRVDTIFRMLKLNNAYVTHCGQLVGVISRARLMQFLSTTTKYRIPGVLKHVSHMISECCPKDKKPVPKDEPNFDDYVQVP</sequence>
<dbReference type="GeneID" id="19946534"/>
<keyword evidence="4" id="KW-0677">Repeat</keyword>
<feature type="region of interest" description="Disordered" evidence="11">
    <location>
        <begin position="818"/>
        <end position="837"/>
    </location>
</feature>
<dbReference type="RefSeq" id="XP_008609769.1">
    <property type="nucleotide sequence ID" value="XM_008611547.1"/>
</dbReference>
<evidence type="ECO:0000256" key="5">
    <source>
        <dbReference type="ARBA" id="ARBA00022989"/>
    </source>
</evidence>
<feature type="transmembrane region" description="Helical" evidence="10">
    <location>
        <begin position="287"/>
        <end position="311"/>
    </location>
</feature>
<feature type="transmembrane region" description="Helical" evidence="10">
    <location>
        <begin position="140"/>
        <end position="163"/>
    </location>
</feature>
<dbReference type="InterPro" id="IPR050970">
    <property type="entry name" value="Cl_channel_volt-gated"/>
</dbReference>
<gene>
    <name evidence="13" type="ORF">SDRG_05807</name>
</gene>
<dbReference type="VEuPathDB" id="FungiDB:SDRG_05807"/>
<proteinExistence type="inferred from homology"/>
<feature type="transmembrane region" description="Helical" evidence="10">
    <location>
        <begin position="323"/>
        <end position="342"/>
    </location>
</feature>
<accession>T0QQI9</accession>
<evidence type="ECO:0000256" key="10">
    <source>
        <dbReference type="RuleBase" id="RU361221"/>
    </source>
</evidence>
<dbReference type="SUPFAM" id="SSF54631">
    <property type="entry name" value="CBS-domain pair"/>
    <property type="match status" value="1"/>
</dbReference>
<comment type="similarity">
    <text evidence="10">Belongs to the chloride channel (TC 2.A.49) family.</text>
</comment>
<feature type="transmembrane region" description="Helical" evidence="10">
    <location>
        <begin position="504"/>
        <end position="530"/>
    </location>
</feature>
<reference evidence="13 14" key="1">
    <citation type="submission" date="2012-04" db="EMBL/GenBank/DDBJ databases">
        <title>The Genome Sequence of Saprolegnia declina VS20.</title>
        <authorList>
            <consortium name="The Broad Institute Genome Sequencing Platform"/>
            <person name="Russ C."/>
            <person name="Nusbaum C."/>
            <person name="Tyler B."/>
            <person name="van West P."/>
            <person name="Dieguez-Uribeondo J."/>
            <person name="de Bruijn I."/>
            <person name="Tripathy S."/>
            <person name="Jiang R."/>
            <person name="Young S.K."/>
            <person name="Zeng Q."/>
            <person name="Gargeya S."/>
            <person name="Fitzgerald M."/>
            <person name="Haas B."/>
            <person name="Abouelleil A."/>
            <person name="Alvarado L."/>
            <person name="Arachchi H.M."/>
            <person name="Berlin A."/>
            <person name="Chapman S.B."/>
            <person name="Goldberg J."/>
            <person name="Griggs A."/>
            <person name="Gujja S."/>
            <person name="Hansen M."/>
            <person name="Howarth C."/>
            <person name="Imamovic A."/>
            <person name="Larimer J."/>
            <person name="McCowen C."/>
            <person name="Montmayeur A."/>
            <person name="Murphy C."/>
            <person name="Neiman D."/>
            <person name="Pearson M."/>
            <person name="Priest M."/>
            <person name="Roberts A."/>
            <person name="Saif S."/>
            <person name="Shea T."/>
            <person name="Sisk P."/>
            <person name="Sykes S."/>
            <person name="Wortman J."/>
            <person name="Nusbaum C."/>
            <person name="Birren B."/>
        </authorList>
    </citation>
    <scope>NUCLEOTIDE SEQUENCE [LARGE SCALE GENOMIC DNA]</scope>
    <source>
        <strain evidence="13 14">VS20</strain>
    </source>
</reference>
<evidence type="ECO:0000256" key="7">
    <source>
        <dbReference type="ARBA" id="ARBA00023136"/>
    </source>
</evidence>
<evidence type="ECO:0000313" key="14">
    <source>
        <dbReference type="Proteomes" id="UP000030762"/>
    </source>
</evidence>
<dbReference type="GO" id="GO:0005247">
    <property type="term" value="F:voltage-gated chloride channel activity"/>
    <property type="evidence" value="ECO:0007669"/>
    <property type="project" value="TreeGrafter"/>
</dbReference>
<keyword evidence="3 10" id="KW-0812">Transmembrane</keyword>